<reference evidence="1 2" key="1">
    <citation type="submission" date="2024-06" db="EMBL/GenBank/DDBJ databases">
        <title>A chromosome-level genome assembly of beet webworm, Loxostege sticticalis.</title>
        <authorList>
            <person name="Zhang Y."/>
        </authorList>
    </citation>
    <scope>NUCLEOTIDE SEQUENCE [LARGE SCALE GENOMIC DNA]</scope>
    <source>
        <strain evidence="1">AQ028</strain>
        <tissue evidence="1">Male pupae</tissue>
    </source>
</reference>
<name>A0ABD0TKJ9_LOXSC</name>
<dbReference type="EMBL" id="JBEDNZ010000003">
    <property type="protein sequence ID" value="KAL0849772.1"/>
    <property type="molecule type" value="Genomic_DNA"/>
</dbReference>
<dbReference type="InterPro" id="IPR036397">
    <property type="entry name" value="RNaseH_sf"/>
</dbReference>
<dbReference type="Proteomes" id="UP001549921">
    <property type="component" value="Unassembled WGS sequence"/>
</dbReference>
<comment type="caution">
    <text evidence="1">The sequence shown here is derived from an EMBL/GenBank/DDBJ whole genome shotgun (WGS) entry which is preliminary data.</text>
</comment>
<accession>A0ABD0TKJ9</accession>
<dbReference type="Gene3D" id="3.30.420.10">
    <property type="entry name" value="Ribonuclease H-like superfamily/Ribonuclease H"/>
    <property type="match status" value="1"/>
</dbReference>
<evidence type="ECO:0008006" key="3">
    <source>
        <dbReference type="Google" id="ProtNLM"/>
    </source>
</evidence>
<dbReference type="AlphaFoldDB" id="A0ABD0TKJ9"/>
<gene>
    <name evidence="1" type="ORF">ABMA28_011725</name>
</gene>
<evidence type="ECO:0000313" key="1">
    <source>
        <dbReference type="EMBL" id="KAL0849772.1"/>
    </source>
</evidence>
<protein>
    <recommendedName>
        <fullName evidence="3">Transposase</fullName>
    </recommendedName>
</protein>
<organism evidence="1 2">
    <name type="scientific">Loxostege sticticalis</name>
    <name type="common">Beet webworm moth</name>
    <dbReference type="NCBI Taxonomy" id="481309"/>
    <lineage>
        <taxon>Eukaryota</taxon>
        <taxon>Metazoa</taxon>
        <taxon>Ecdysozoa</taxon>
        <taxon>Arthropoda</taxon>
        <taxon>Hexapoda</taxon>
        <taxon>Insecta</taxon>
        <taxon>Pterygota</taxon>
        <taxon>Neoptera</taxon>
        <taxon>Endopterygota</taxon>
        <taxon>Lepidoptera</taxon>
        <taxon>Glossata</taxon>
        <taxon>Ditrysia</taxon>
        <taxon>Pyraloidea</taxon>
        <taxon>Crambidae</taxon>
        <taxon>Pyraustinae</taxon>
        <taxon>Loxostege</taxon>
    </lineage>
</organism>
<proteinExistence type="predicted"/>
<sequence>MWAWMSAGGPGELVYLPLRFNGENYVQLLQDTMKPTVKTMYPAEEVPEILFIQDNCPIHTSRVVKQWFQQQPDFRTIQWIYITDILEKHMIFLRIQGEVVWPWEDPTHFVAKETCECGRDVNSSDLNHFIINIENINEVLNFYNNNV</sequence>
<evidence type="ECO:0000313" key="2">
    <source>
        <dbReference type="Proteomes" id="UP001549921"/>
    </source>
</evidence>